<keyword evidence="4" id="KW-0227">DNA damage</keyword>
<dbReference type="PROSITE" id="PS51728">
    <property type="entry name" value="RTT109_HAT"/>
    <property type="match status" value="1"/>
</dbReference>
<evidence type="ECO:0000313" key="10">
    <source>
        <dbReference type="EMBL" id="KAJ2860822.1"/>
    </source>
</evidence>
<keyword evidence="11" id="KW-1185">Reference proteome</keyword>
<dbReference type="GO" id="GO:0032931">
    <property type="term" value="F:histone H3K56 acetyltransferase activity"/>
    <property type="evidence" value="ECO:0007669"/>
    <property type="project" value="TreeGrafter"/>
</dbReference>
<gene>
    <name evidence="10" type="ORF">GGH94_005288</name>
</gene>
<keyword evidence="6" id="KW-0805">Transcription regulation</keyword>
<accession>A0A9W8IGG1</accession>
<dbReference type="InterPro" id="IPR016849">
    <property type="entry name" value="Rtt109"/>
</dbReference>
<proteinExistence type="predicted"/>
<reference evidence="10" key="1">
    <citation type="submission" date="2022-07" db="EMBL/GenBank/DDBJ databases">
        <title>Phylogenomic reconstructions and comparative analyses of Kickxellomycotina fungi.</title>
        <authorList>
            <person name="Reynolds N.K."/>
            <person name="Stajich J.E."/>
            <person name="Barry K."/>
            <person name="Grigoriev I.V."/>
            <person name="Crous P."/>
            <person name="Smith M.E."/>
        </authorList>
    </citation>
    <scope>NUCLEOTIDE SEQUENCE</scope>
    <source>
        <strain evidence="10">RSA 476</strain>
    </source>
</reference>
<comment type="subcellular location">
    <subcellularLocation>
        <location evidence="1">Nucleus</location>
    </subcellularLocation>
</comment>
<dbReference type="PANTHER" id="PTHR31571:SF2">
    <property type="entry name" value="HISTONE ACETYLTRANSFERASE RTT109"/>
    <property type="match status" value="1"/>
</dbReference>
<dbReference type="Proteomes" id="UP001140074">
    <property type="component" value="Unassembled WGS sequence"/>
</dbReference>
<dbReference type="AlphaFoldDB" id="A0A9W8IGG1"/>
<keyword evidence="5" id="KW-0007">Acetylation</keyword>
<protein>
    <recommendedName>
        <fullName evidence="2">histone acetyltransferase</fullName>
        <ecNumber evidence="2">2.3.1.48</ecNumber>
    </recommendedName>
</protein>
<evidence type="ECO:0000256" key="1">
    <source>
        <dbReference type="ARBA" id="ARBA00004123"/>
    </source>
</evidence>
<keyword evidence="3" id="KW-0808">Transferase</keyword>
<sequence>MASMPAPQPVHRRALVAEYIAESLRTLPAGSSFAVRVVYTADQPVDSLTPRRRLSHFHAENTLSRRVLAFVSQGGCLVAGLDVHEFTTLRIEAQGAQPPRTSTTVDCCIEKLDTSGELAGRMPMARALVAGYLRSLHRYSTALNIPSVGVHLFARAQPEYLFAKSKDNPGKRILGDLELVKWWQSALQFALEYSAKSICTAVANCIVPGSTMRESSWFFGKDCTLGAGSMNNNANGPCTERAQSVDWKWGLPYPLGARAHDCVLQFPDDPITRLLSEPHSSAWSVSGLLDMLSVSEECGSGHRTAYFMASLPLCPGISAQAGDIADSSTASQGHLSFEDYDRILVALFDHEMDFSSTASACLSSNRLKDYLDSNFDIPLISAETTGPAITREPIQAATPYNLPTVNDLSTVIRKKRKIVS</sequence>
<dbReference type="SMART" id="SM01250">
    <property type="entry name" value="KAT11"/>
    <property type="match status" value="1"/>
</dbReference>
<dbReference type="GO" id="GO:0006355">
    <property type="term" value="P:regulation of DNA-templated transcription"/>
    <property type="evidence" value="ECO:0007669"/>
    <property type="project" value="InterPro"/>
</dbReference>
<evidence type="ECO:0000256" key="9">
    <source>
        <dbReference type="ARBA" id="ARBA00048940"/>
    </source>
</evidence>
<name>A0A9W8IGG1_9FUNG</name>
<dbReference type="EC" id="2.3.1.48" evidence="2"/>
<dbReference type="EMBL" id="JANBUY010000267">
    <property type="protein sequence ID" value="KAJ2860822.1"/>
    <property type="molecule type" value="Genomic_DNA"/>
</dbReference>
<comment type="caution">
    <text evidence="10">The sequence shown here is derived from an EMBL/GenBank/DDBJ whole genome shotgun (WGS) entry which is preliminary data.</text>
</comment>
<comment type="catalytic activity">
    <reaction evidence="9">
        <text>L-lysyl-[histone] + acetyl-CoA = N(6)-acetyl-L-lysyl-[histone] + CoA + H(+)</text>
        <dbReference type="Rhea" id="RHEA:21992"/>
        <dbReference type="Rhea" id="RHEA-COMP:9845"/>
        <dbReference type="Rhea" id="RHEA-COMP:11338"/>
        <dbReference type="ChEBI" id="CHEBI:15378"/>
        <dbReference type="ChEBI" id="CHEBI:29969"/>
        <dbReference type="ChEBI" id="CHEBI:57287"/>
        <dbReference type="ChEBI" id="CHEBI:57288"/>
        <dbReference type="ChEBI" id="CHEBI:61930"/>
        <dbReference type="EC" id="2.3.1.48"/>
    </reaction>
    <physiologicalReaction direction="left-to-right" evidence="9">
        <dbReference type="Rhea" id="RHEA:21993"/>
    </physiologicalReaction>
</comment>
<organism evidence="10 11">
    <name type="scientific">Coemansia aciculifera</name>
    <dbReference type="NCBI Taxonomy" id="417176"/>
    <lineage>
        <taxon>Eukaryota</taxon>
        <taxon>Fungi</taxon>
        <taxon>Fungi incertae sedis</taxon>
        <taxon>Zoopagomycota</taxon>
        <taxon>Kickxellomycotina</taxon>
        <taxon>Kickxellomycetes</taxon>
        <taxon>Kickxellales</taxon>
        <taxon>Kickxellaceae</taxon>
        <taxon>Coemansia</taxon>
    </lineage>
</organism>
<dbReference type="GO" id="GO:0005634">
    <property type="term" value="C:nucleus"/>
    <property type="evidence" value="ECO:0007669"/>
    <property type="project" value="UniProtKB-SubCell"/>
</dbReference>
<keyword evidence="8" id="KW-0539">Nucleus</keyword>
<evidence type="ECO:0000313" key="11">
    <source>
        <dbReference type="Proteomes" id="UP001140074"/>
    </source>
</evidence>
<evidence type="ECO:0000256" key="6">
    <source>
        <dbReference type="ARBA" id="ARBA00023015"/>
    </source>
</evidence>
<dbReference type="InterPro" id="IPR051236">
    <property type="entry name" value="HAT_RTT109-like"/>
</dbReference>
<evidence type="ECO:0000256" key="3">
    <source>
        <dbReference type="ARBA" id="ARBA00022679"/>
    </source>
</evidence>
<evidence type="ECO:0000256" key="2">
    <source>
        <dbReference type="ARBA" id="ARBA00013184"/>
    </source>
</evidence>
<evidence type="ECO:0000256" key="7">
    <source>
        <dbReference type="ARBA" id="ARBA00023163"/>
    </source>
</evidence>
<dbReference type="InterPro" id="IPR013178">
    <property type="entry name" value="Histone_AcTrfase_Rtt109/CBP"/>
</dbReference>
<dbReference type="Pfam" id="PF08214">
    <property type="entry name" value="HAT_KAT11"/>
    <property type="match status" value="1"/>
</dbReference>
<dbReference type="PANTHER" id="PTHR31571">
    <property type="entry name" value="ALTERED INHERITANCE OF MITOCHONDRIA PROTEIN 6"/>
    <property type="match status" value="1"/>
</dbReference>
<keyword evidence="7" id="KW-0804">Transcription</keyword>
<evidence type="ECO:0000256" key="8">
    <source>
        <dbReference type="ARBA" id="ARBA00023242"/>
    </source>
</evidence>
<evidence type="ECO:0000256" key="5">
    <source>
        <dbReference type="ARBA" id="ARBA00022990"/>
    </source>
</evidence>
<evidence type="ECO:0000256" key="4">
    <source>
        <dbReference type="ARBA" id="ARBA00022763"/>
    </source>
</evidence>
<dbReference type="GO" id="GO:0006974">
    <property type="term" value="P:DNA damage response"/>
    <property type="evidence" value="ECO:0007669"/>
    <property type="project" value="UniProtKB-KW"/>
</dbReference>